<reference evidence="1" key="1">
    <citation type="submission" date="2020-05" db="EMBL/GenBank/DDBJ databases">
        <title>Large-scale comparative analyses of tick genomes elucidate their genetic diversity and vector capacities.</title>
        <authorList>
            <person name="Jia N."/>
            <person name="Wang J."/>
            <person name="Shi W."/>
            <person name="Du L."/>
            <person name="Sun Y."/>
            <person name="Zhan W."/>
            <person name="Jiang J."/>
            <person name="Wang Q."/>
            <person name="Zhang B."/>
            <person name="Ji P."/>
            <person name="Sakyi L.B."/>
            <person name="Cui X."/>
            <person name="Yuan T."/>
            <person name="Jiang B."/>
            <person name="Yang W."/>
            <person name="Lam T.T.-Y."/>
            <person name="Chang Q."/>
            <person name="Ding S."/>
            <person name="Wang X."/>
            <person name="Zhu J."/>
            <person name="Ruan X."/>
            <person name="Zhao L."/>
            <person name="Wei J."/>
            <person name="Que T."/>
            <person name="Du C."/>
            <person name="Cheng J."/>
            <person name="Dai P."/>
            <person name="Han X."/>
            <person name="Huang E."/>
            <person name="Gao Y."/>
            <person name="Liu J."/>
            <person name="Shao H."/>
            <person name="Ye R."/>
            <person name="Li L."/>
            <person name="Wei W."/>
            <person name="Wang X."/>
            <person name="Wang C."/>
            <person name="Yang T."/>
            <person name="Huo Q."/>
            <person name="Li W."/>
            <person name="Guo W."/>
            <person name="Chen H."/>
            <person name="Zhou L."/>
            <person name="Ni X."/>
            <person name="Tian J."/>
            <person name="Zhou Y."/>
            <person name="Sheng Y."/>
            <person name="Liu T."/>
            <person name="Pan Y."/>
            <person name="Xia L."/>
            <person name="Li J."/>
            <person name="Zhao F."/>
            <person name="Cao W."/>
        </authorList>
    </citation>
    <scope>NUCLEOTIDE SEQUENCE</scope>
    <source>
        <strain evidence="1">Hyas-2018</strain>
    </source>
</reference>
<protein>
    <submittedName>
        <fullName evidence="1">Uncharacterized protein</fullName>
    </submittedName>
</protein>
<evidence type="ECO:0000313" key="2">
    <source>
        <dbReference type="Proteomes" id="UP000821845"/>
    </source>
</evidence>
<keyword evidence="2" id="KW-1185">Reference proteome</keyword>
<organism evidence="1 2">
    <name type="scientific">Hyalomma asiaticum</name>
    <name type="common">Tick</name>
    <dbReference type="NCBI Taxonomy" id="266040"/>
    <lineage>
        <taxon>Eukaryota</taxon>
        <taxon>Metazoa</taxon>
        <taxon>Ecdysozoa</taxon>
        <taxon>Arthropoda</taxon>
        <taxon>Chelicerata</taxon>
        <taxon>Arachnida</taxon>
        <taxon>Acari</taxon>
        <taxon>Parasitiformes</taxon>
        <taxon>Ixodida</taxon>
        <taxon>Ixodoidea</taxon>
        <taxon>Ixodidae</taxon>
        <taxon>Hyalomminae</taxon>
        <taxon>Hyalomma</taxon>
    </lineage>
</organism>
<evidence type="ECO:0000313" key="1">
    <source>
        <dbReference type="EMBL" id="KAH6940105.1"/>
    </source>
</evidence>
<sequence length="584" mass="66020">MATPEICQVLEPLRNAVKEQGDLVRKLKESGAPELDVKKAVNELKARKKVLEDKELQLAPPEVGFDRLRMEDLLKRRFFYDQSFSIYGGVAGQYDFGPMGCAMKTQLLSLWRSHFVLEEQMLEVDCTILTPEPVLKYLRPETAQGIFVNFKRLLEFNQGRLPFAAAQIGNAFRNEISPRSGLIRVREFTMAEIEHFVDPSDKAHPKFSSVKNLEMVLYSACNQMDGQPAQKITIGQAVEKGLVANETLGYFLARIQLFLLRVGVDPARLRFRQHMSNEMAHYACDCWDAECKTSYGWVECVGCADRSCYDLSQHTKATGVRLVAEKTLPQPISFYLCLHKTVDVVEALPNKAALGKQFKKEAKPVSDALAALTAQQVDLLEKDLNDKGEAEVAVGDSKVTVTKDMVQVKRYQKTVHVDELVPGVIEPSFGIGRIMYAIFEHSFRVREGDEQRTVPIMLTPLTKIWLILNKCVPFYIIQWLASFYAASALTQHDVAHKVDDSSGSIGRRYARTDEVAVPYGITVDFDTLREPHTATLRERDTMLQVRCPIEDLAPLVHDLVRGKITWDHVCSVYPKFEQQEVTKA</sequence>
<name>A0ACB7SZK2_HYAAI</name>
<proteinExistence type="predicted"/>
<dbReference type="Proteomes" id="UP000821845">
    <property type="component" value="Chromosome 2"/>
</dbReference>
<dbReference type="EMBL" id="CM023482">
    <property type="protein sequence ID" value="KAH6940105.1"/>
    <property type="molecule type" value="Genomic_DNA"/>
</dbReference>
<accession>A0ACB7SZK2</accession>
<comment type="caution">
    <text evidence="1">The sequence shown here is derived from an EMBL/GenBank/DDBJ whole genome shotgun (WGS) entry which is preliminary data.</text>
</comment>
<gene>
    <name evidence="1" type="ORF">HPB50_024762</name>
</gene>